<feature type="region of interest" description="Disordered" evidence="12">
    <location>
        <begin position="285"/>
        <end position="367"/>
    </location>
</feature>
<dbReference type="STRING" id="6210.W6UAV9"/>
<evidence type="ECO:0000313" key="15">
    <source>
        <dbReference type="Proteomes" id="UP000019149"/>
    </source>
</evidence>
<feature type="region of interest" description="Disordered" evidence="12">
    <location>
        <begin position="156"/>
        <end position="191"/>
    </location>
</feature>
<feature type="compositionally biased region" description="Polar residues" evidence="12">
    <location>
        <begin position="344"/>
        <end position="356"/>
    </location>
</feature>
<comment type="catalytic activity">
    <reaction evidence="9">
        <text>N-terminal L-prolyl-L-prolyl-L-lysyl-[protein] + 2 S-adenosyl-L-methionine = N-terminal N,N-dimethyl-L-prolyl-L-prolyl-L-lysyl-[protein] + 2 S-adenosyl-L-homocysteine + 2 H(+)</text>
        <dbReference type="Rhea" id="RHEA:54736"/>
        <dbReference type="Rhea" id="RHEA-COMP:13787"/>
        <dbReference type="Rhea" id="RHEA-COMP:13974"/>
        <dbReference type="ChEBI" id="CHEBI:15378"/>
        <dbReference type="ChEBI" id="CHEBI:57856"/>
        <dbReference type="ChEBI" id="CHEBI:59789"/>
        <dbReference type="ChEBI" id="CHEBI:138059"/>
        <dbReference type="ChEBI" id="CHEBI:138318"/>
        <dbReference type="EC" id="2.1.1.244"/>
    </reaction>
</comment>
<reference evidence="14 15" key="1">
    <citation type="journal article" date="2013" name="Nat. Genet.">
        <title>The genome of the hydatid tapeworm Echinococcus granulosus.</title>
        <authorList>
            <person name="Zheng H."/>
            <person name="Zhang W."/>
            <person name="Zhang L."/>
            <person name="Zhang Z."/>
            <person name="Li J."/>
            <person name="Lu G."/>
            <person name="Zhu Y."/>
            <person name="Wang Y."/>
            <person name="Huang Y."/>
            <person name="Liu J."/>
            <person name="Kang H."/>
            <person name="Chen J."/>
            <person name="Wang L."/>
            <person name="Chen A."/>
            <person name="Yu S."/>
            <person name="Gao Z."/>
            <person name="Jin L."/>
            <person name="Gu W."/>
            <person name="Wang Z."/>
            <person name="Zhao L."/>
            <person name="Shi B."/>
            <person name="Wen H."/>
            <person name="Lin R."/>
            <person name="Jones M.K."/>
            <person name="Brejova B."/>
            <person name="Vinar T."/>
            <person name="Zhao G."/>
            <person name="McManus D.P."/>
            <person name="Chen Z."/>
            <person name="Zhou Y."/>
            <person name="Wang S."/>
        </authorList>
    </citation>
    <scope>NUCLEOTIDE SEQUENCE [LARGE SCALE GENOMIC DNA]</scope>
</reference>
<dbReference type="CTD" id="36343142"/>
<feature type="compositionally biased region" description="Low complexity" evidence="12">
    <location>
        <begin position="1337"/>
        <end position="1347"/>
    </location>
</feature>
<dbReference type="InterPro" id="IPR029063">
    <property type="entry name" value="SAM-dependent_MTases_sf"/>
</dbReference>
<dbReference type="InterPro" id="IPR015940">
    <property type="entry name" value="UBA"/>
</dbReference>
<dbReference type="InterPro" id="IPR008576">
    <property type="entry name" value="MeTrfase_NTM1"/>
</dbReference>
<dbReference type="PANTHER" id="PTHR12753">
    <property type="entry name" value="AD-003 - RELATED"/>
    <property type="match status" value="1"/>
</dbReference>
<feature type="compositionally biased region" description="Polar residues" evidence="12">
    <location>
        <begin position="1314"/>
        <end position="1325"/>
    </location>
</feature>
<protein>
    <recommendedName>
        <fullName evidence="6">Alpha N-terminal protein methyltransferase 1</fullName>
        <ecNumber evidence="5">2.1.1.244</ecNumber>
    </recommendedName>
    <alternativeName>
        <fullName evidence="7">X-Pro-Lys N-terminal protein methyltransferase 1</fullName>
    </alternativeName>
</protein>
<feature type="compositionally biased region" description="Acidic residues" evidence="12">
    <location>
        <begin position="2585"/>
        <end position="2595"/>
    </location>
</feature>
<dbReference type="RefSeq" id="XP_024348882.1">
    <property type="nucleotide sequence ID" value="XM_024496676.1"/>
</dbReference>
<dbReference type="Gene3D" id="3.40.50.150">
    <property type="entry name" value="Vaccinia Virus protein VP39"/>
    <property type="match status" value="1"/>
</dbReference>
<evidence type="ECO:0000256" key="6">
    <source>
        <dbReference type="ARBA" id="ARBA00039449"/>
    </source>
</evidence>
<feature type="domain" description="UBA" evidence="13">
    <location>
        <begin position="8"/>
        <end position="49"/>
    </location>
</feature>
<dbReference type="Pfam" id="PF05891">
    <property type="entry name" value="Methyltransf_PK"/>
    <property type="match status" value="1"/>
</dbReference>
<feature type="region of interest" description="Disordered" evidence="12">
    <location>
        <begin position="2574"/>
        <end position="2595"/>
    </location>
</feature>
<feature type="region of interest" description="Disordered" evidence="12">
    <location>
        <begin position="1314"/>
        <end position="1377"/>
    </location>
</feature>
<keyword evidence="3" id="KW-0808">Transferase</keyword>
<evidence type="ECO:0000256" key="8">
    <source>
        <dbReference type="ARBA" id="ARBA00047306"/>
    </source>
</evidence>
<evidence type="ECO:0000256" key="10">
    <source>
        <dbReference type="ARBA" id="ARBA00048167"/>
    </source>
</evidence>
<feature type="compositionally biased region" description="Pro residues" evidence="12">
    <location>
        <begin position="313"/>
        <end position="324"/>
    </location>
</feature>
<keyword evidence="15" id="KW-1185">Reference proteome</keyword>
<feature type="region of interest" description="Disordered" evidence="12">
    <location>
        <begin position="1824"/>
        <end position="1844"/>
    </location>
</feature>
<dbReference type="OrthoDB" id="248320at2759"/>
<keyword evidence="11" id="KW-0175">Coiled coil</keyword>
<keyword evidence="2" id="KW-0489">Methyltransferase</keyword>
<evidence type="ECO:0000256" key="11">
    <source>
        <dbReference type="SAM" id="Coils"/>
    </source>
</evidence>
<feature type="compositionally biased region" description="Low complexity" evidence="12">
    <location>
        <begin position="1692"/>
        <end position="1704"/>
    </location>
</feature>
<dbReference type="Gene3D" id="2.130.10.10">
    <property type="entry name" value="YVTN repeat-like/Quinoprotein amine dehydrogenase"/>
    <property type="match status" value="1"/>
</dbReference>
<comment type="similarity">
    <text evidence="1">Belongs to the methyltransferase superfamily. NTM1 family.</text>
</comment>
<feature type="region of interest" description="Disordered" evidence="12">
    <location>
        <begin position="1669"/>
        <end position="1707"/>
    </location>
</feature>
<feature type="compositionally biased region" description="Polar residues" evidence="12">
    <location>
        <begin position="2124"/>
        <end position="2135"/>
    </location>
</feature>
<evidence type="ECO:0000259" key="13">
    <source>
        <dbReference type="PROSITE" id="PS50030"/>
    </source>
</evidence>
<dbReference type="GO" id="GO:0071885">
    <property type="term" value="F:N-terminal protein N-methyltransferase activity"/>
    <property type="evidence" value="ECO:0007669"/>
    <property type="project" value="UniProtKB-EC"/>
</dbReference>
<evidence type="ECO:0000256" key="3">
    <source>
        <dbReference type="ARBA" id="ARBA00022679"/>
    </source>
</evidence>
<sequence>MENSLHTHFNNMDAYSNLIEMGFTHEAIEMALEEGCSTTEEVVDFLCRQPRNFKPGTLRLPRSRRSQFDRLPFIPSEALIDLQPGPISSFSTTENRAEVPEEEHMVRSRYSLRKPSPNKQQAEASKLAADLRREKQLAIETRLRIRREIEEERALRAQKANEREQQPGDKLTVPAATDTTQAASVSETSSQLKIRVTMPSHWPSSSSPLIGQFDRASATQADLENFVQNLLMGISTDEHEQLTLCLPCIHLSTVGTPRRQLNHESTRNTRLVDLGIIQNTRVHVSHDPAECPASHVSEPAAEPMVLSTSPSRPSSPEPTLPPSQTPNQIRIPPPPPPPPPPPLQNSNSGPNSQIPPRNSHPPGRSGSAAIWRALQPRPLLDPPLTGIYRHKDIPSLHRLCLKSVVSLVEAATEGGSRFDIHTKLDRLTELRHRGAVTALRFLTSGVFPLPQNLGAEIVTKLCANLTFNVASASLLKNFICNLNLKHYSMVSSELVTTLVRNWFCLTNLDLGGQLNYISPYAIQEIGELKNLRVLCLDGSNGVDNNTINAIATLPNLEVLKISRTNVTNDGWRQLESLYGFGSQSVAPLRCLSVSDTYLHDVGLCSIVKLFPGLLKLEIDGTKVNGIAPVVSRVTPLAHLRYLSVNATSLLCLPPCLLPPLTVSRNGLTRIDLRHCFDLRVEKFLGQILGQPIAYLNGFFSHEKMSFQCLHSLADLHLPLAEVDLTAVNRYKELSLLRLCGLLKEFTTPQLSSLFLPRGSISSVEEGSLDELMESLASMKNLHYLDFGDQAGLLTPQQLFTLVGRMPSLGCVVARNLTAEQESWLQRGLPTQCRLRVQKHTIIDSGNNLAVFSGNDYHQASSSFSQRKDKPLTTFHPNLCISLSRRVTWLSVNCSGSLLLLAYGSSIQLLNIQLLSAQSPHGLLGDTLDIPNAEGTIRDMAWNPADKHRFALVTTAGSVRMFSVNPLQKPHINSVGCLPASVNARCLSWSPKGKQLALTLTGTLSESTAAAAATNSTSIVQVDHDLKVKRVIPIDALLKEHLEDLTEPRPIDILWTSSYCFLLGVTDAASAKEMRLVFITVLPKSEPRLGKLPEFTSFGGGLCRYLMCLVPNSTTLATVTWLPDAEECYLLDVPSITASNGSPPADSLPKLIKPLPLPTDSYPIAMHVGALLDSPDPLPLIIGLLANGAVFAFKILPARISQAEGSCNVFAGFRMWCGSADKPPQLPSGNSGHDLNFEYTDGLLLLDGTVAKTTSVVATKSGATTTNSATLFPATAFGSLFGKAATTASSTPTVATDSSVVSWFEKPATINLGTPSGFINKTSPKTPSGKPAATGNPSATSTVTTAATRGVKPTNTAVANHPPLDTGENPTAEPSAPTQSIMEAANHFWKALRSQAETSARAWSHLQSVFEGNSLNLQQKGDEVGVRRGVWDIEQSLNNMDDFLCVVEEITTELRKASQLSVNEQAASADYLDRLSADFDAFRHRISDKHRVIVAAGLDPGAAATLASLRRKSRAAESFLAELEDQVESLSAQLDARNERNNRLMSGSKLSLPMGDVGSPLDKIQATIATNARLIKCERYRLELIARMAGISLSDCSANKWRNTSTLAPSLGGSAISVDREQKDARLYRLLCGGDRCKTKTRAGKSTGPERLPVAKASSTVAEVVELMRKEREKEDAQPPKSTPKSAGRIPLKPSGSSSSPKAASQMNLPGQQKNLEISKLLVSAASVPPVTLASGYPTSKANGFSFATATENILTSTPVQKVTEKSQPPKVAVFCLSTKVLPMGKSEAPLAAPSLVGGAVPVTSSQKPPFSGVAPLSKSPMFTPSASKSLTSPTRVTPTASPTTKVFGAPIGDLGVENFKPLSSRLPSPTNVPDAASTGVCAVSVSRKSPPFTSPSIPTAAQTSATTTAYSTTNLDAASRSTVVTTAATSQPNQVFGNVVVATTTTGAAVSQPSQVLGTTVSTVAAVAASSESGHMSGTAVATTAAATQPGKLFGTTSVATVSTSQPNPVFGTTVTTTAPSTSPIQVFGSAVATTADSQPGRGFGECPLTSTNALSISDTNLMAVCPHFVGQSSATASTQPVVALFGQFASPASAQGGGLFGQPATPTSTQAGNVFGQSPAPATAQTGNLSAQSGQTGGGLFGSPVTTNGQSTGLFGMPTTLPSLVYRNCLGEILPLFHLGQSPVPTSSQSGGLFGQPAAGPAAPTGGLFGHTATVTAPPTGGLFGQLPASNAPASGGLFGQLSTAPTGQAGGLFGNTSTNGGGVSNLFASSKLAEGSTGTLFGTSATASTTTITTTNAASSSLQLVSNVSNLFAMSNFGLGLTSKSDSTTNANVFGKPSTAEAPSTLNTTNFPARNLFGSSLSPSAPVNLTATAKAGGLFGPSTLSSSSGGGLFSNQTTAAAIPTTTSSSSVVGGGVGGLFSGSGGLFSNPSSATAGGPLFGGPAFGSSGGSPGGLFSSSSVGSGGSGGGLFGSPSTSSPAAGGFGGAPSFGAPAVFGGSPFGGMVGAGNPSTGATAGAGGGAGGLFASLGSSSGGVSFGGLANSAAQAPTTPIFGDETVITLVLEASETTSTKKSKRLKKEVESEDDHEEVDTPPDFYLKSAKYWSGVDATVNGMLGGLSRVHRPDIAGSKSILARFGPSLRECALDCGAGIGRITKHLLLPHFTTVDMVEMTGKFLDASSAYIGRPNADRVGNRFCCALQDFTPPEGRYDIIWVQWVIGYLTLSATVEFLRRCVAGLRPCDSTATGTATDPVGQSVIVLKDNVFPGAKSDFDEVDSSFMRTHDELLEVFRKARLRVLLDERQTNMPSYICPIYAFVLVPQDE</sequence>
<comment type="catalytic activity">
    <reaction evidence="8">
        <text>N-terminal L-seryl-L-prolyl-L-lysyl-[protein] + 3 S-adenosyl-L-methionine = N-terminal N,N,N-trimethyl-L-seryl-L-prolyl-L-lysyl-[protein] + 3 S-adenosyl-L-homocysteine + 3 H(+)</text>
        <dbReference type="Rhea" id="RHEA:54724"/>
        <dbReference type="Rhea" id="RHEA-COMP:13789"/>
        <dbReference type="Rhea" id="RHEA-COMP:13973"/>
        <dbReference type="ChEBI" id="CHEBI:15378"/>
        <dbReference type="ChEBI" id="CHEBI:57856"/>
        <dbReference type="ChEBI" id="CHEBI:59789"/>
        <dbReference type="ChEBI" id="CHEBI:138061"/>
        <dbReference type="ChEBI" id="CHEBI:138317"/>
        <dbReference type="EC" id="2.1.1.244"/>
    </reaction>
</comment>
<proteinExistence type="inferred from homology"/>
<dbReference type="SUPFAM" id="SSF53335">
    <property type="entry name" value="S-adenosyl-L-methionine-dependent methyltransferases"/>
    <property type="match status" value="1"/>
</dbReference>
<evidence type="ECO:0000256" key="9">
    <source>
        <dbReference type="ARBA" id="ARBA00047885"/>
    </source>
</evidence>
<comment type="caution">
    <text evidence="14">The sequence shown here is derived from an EMBL/GenBank/DDBJ whole genome shotgun (WGS) entry which is preliminary data.</text>
</comment>
<comment type="catalytic activity">
    <reaction evidence="10">
        <text>N-terminal L-alanyl-L-prolyl-L-lysyl-[protein] + 3 S-adenosyl-L-methionine = N-terminal N,N,N-trimethyl-L-alanyl-L-prolyl-L-lysyl-[protein] + 3 S-adenosyl-L-homocysteine + 3 H(+)</text>
        <dbReference type="Rhea" id="RHEA:54712"/>
        <dbReference type="Rhea" id="RHEA-COMP:13785"/>
        <dbReference type="Rhea" id="RHEA-COMP:13971"/>
        <dbReference type="ChEBI" id="CHEBI:15378"/>
        <dbReference type="ChEBI" id="CHEBI:57856"/>
        <dbReference type="ChEBI" id="CHEBI:59789"/>
        <dbReference type="ChEBI" id="CHEBI:138057"/>
        <dbReference type="ChEBI" id="CHEBI:138315"/>
        <dbReference type="EC" id="2.1.1.244"/>
    </reaction>
</comment>
<gene>
    <name evidence="14" type="ORF">EGR_07427</name>
</gene>
<dbReference type="Gene3D" id="3.80.10.10">
    <property type="entry name" value="Ribonuclease Inhibitor"/>
    <property type="match status" value="1"/>
</dbReference>
<feature type="compositionally biased region" description="Basic and acidic residues" evidence="12">
    <location>
        <begin position="95"/>
        <end position="106"/>
    </location>
</feature>
<evidence type="ECO:0000256" key="1">
    <source>
        <dbReference type="ARBA" id="ARBA00009059"/>
    </source>
</evidence>
<dbReference type="GO" id="GO:0005643">
    <property type="term" value="C:nuclear pore"/>
    <property type="evidence" value="ECO:0007669"/>
    <property type="project" value="UniProtKB-ARBA"/>
</dbReference>
<dbReference type="SUPFAM" id="SSF117289">
    <property type="entry name" value="Nucleoporin domain"/>
    <property type="match status" value="1"/>
</dbReference>
<dbReference type="InterPro" id="IPR025574">
    <property type="entry name" value="Nucleoporin_FG_rpt"/>
</dbReference>
<dbReference type="SUPFAM" id="SSF52047">
    <property type="entry name" value="RNI-like"/>
    <property type="match status" value="1"/>
</dbReference>
<feature type="region of interest" description="Disordered" evidence="12">
    <location>
        <begin position="84"/>
        <end position="128"/>
    </location>
</feature>
<dbReference type="InterPro" id="IPR015943">
    <property type="entry name" value="WD40/YVTN_repeat-like_dom_sf"/>
</dbReference>
<accession>W6UAV9</accession>
<dbReference type="PANTHER" id="PTHR12753:SF0">
    <property type="entry name" value="ALPHA N-TERMINAL PROTEIN METHYLTRANSFERASE 1"/>
    <property type="match status" value="1"/>
</dbReference>
<evidence type="ECO:0000256" key="2">
    <source>
        <dbReference type="ARBA" id="ARBA00022603"/>
    </source>
</evidence>
<feature type="compositionally biased region" description="Basic and acidic residues" evidence="12">
    <location>
        <begin position="156"/>
        <end position="167"/>
    </location>
</feature>
<dbReference type="PROSITE" id="PS50030">
    <property type="entry name" value="UBA"/>
    <property type="match status" value="1"/>
</dbReference>
<name>W6UAV9_ECHGR</name>
<organism evidence="14 15">
    <name type="scientific">Echinococcus granulosus</name>
    <name type="common">Hydatid tapeworm</name>
    <dbReference type="NCBI Taxonomy" id="6210"/>
    <lineage>
        <taxon>Eukaryota</taxon>
        <taxon>Metazoa</taxon>
        <taxon>Spiralia</taxon>
        <taxon>Lophotrochozoa</taxon>
        <taxon>Platyhelminthes</taxon>
        <taxon>Cestoda</taxon>
        <taxon>Eucestoda</taxon>
        <taxon>Cyclophyllidea</taxon>
        <taxon>Taeniidae</taxon>
        <taxon>Echinococcus</taxon>
        <taxon>Echinococcus granulosus group</taxon>
    </lineage>
</organism>
<dbReference type="EC" id="2.1.1.244" evidence="5"/>
<dbReference type="GO" id="GO:0005737">
    <property type="term" value="C:cytoplasm"/>
    <property type="evidence" value="ECO:0007669"/>
    <property type="project" value="TreeGrafter"/>
</dbReference>
<feature type="compositionally biased region" description="Pro residues" evidence="12">
    <location>
        <begin position="331"/>
        <end position="343"/>
    </location>
</feature>
<evidence type="ECO:0000256" key="12">
    <source>
        <dbReference type="SAM" id="MobiDB-lite"/>
    </source>
</evidence>
<evidence type="ECO:0000256" key="4">
    <source>
        <dbReference type="ARBA" id="ARBA00022691"/>
    </source>
</evidence>
<dbReference type="InterPro" id="IPR032675">
    <property type="entry name" value="LRR_dom_sf"/>
</dbReference>
<dbReference type="Pfam" id="PF13634">
    <property type="entry name" value="Nucleoporin_FG"/>
    <property type="match status" value="5"/>
</dbReference>
<feature type="compositionally biased region" description="Polar residues" evidence="12">
    <location>
        <begin position="177"/>
        <end position="191"/>
    </location>
</feature>
<dbReference type="OMA" id="RYLMCLV"/>
<dbReference type="KEGG" id="egl:EGR_07427"/>
<dbReference type="CDD" id="cd02440">
    <property type="entry name" value="AdoMet_MTases"/>
    <property type="match status" value="1"/>
</dbReference>
<dbReference type="Proteomes" id="UP000019149">
    <property type="component" value="Unassembled WGS sequence"/>
</dbReference>
<dbReference type="GeneID" id="36343142"/>
<feature type="coiled-coil region" evidence="11">
    <location>
        <begin position="1505"/>
        <end position="1539"/>
    </location>
</feature>
<evidence type="ECO:0000256" key="5">
    <source>
        <dbReference type="ARBA" id="ARBA00039112"/>
    </source>
</evidence>
<keyword evidence="4" id="KW-0949">S-adenosyl-L-methionine</keyword>
<dbReference type="GO" id="GO:0032259">
    <property type="term" value="P:methylation"/>
    <property type="evidence" value="ECO:0007669"/>
    <property type="project" value="UniProtKB-KW"/>
</dbReference>
<dbReference type="EMBL" id="APAU02000077">
    <property type="protein sequence ID" value="EUB57686.1"/>
    <property type="molecule type" value="Genomic_DNA"/>
</dbReference>
<evidence type="ECO:0000313" key="14">
    <source>
        <dbReference type="EMBL" id="EUB57686.1"/>
    </source>
</evidence>
<feature type="region of interest" description="Disordered" evidence="12">
    <location>
        <begin position="2115"/>
        <end position="2146"/>
    </location>
</feature>
<evidence type="ECO:0000256" key="7">
    <source>
        <dbReference type="ARBA" id="ARBA00043129"/>
    </source>
</evidence>